<gene>
    <name evidence="2" type="primary">TDEL0B03580</name>
    <name evidence="2" type="ORF">TDEL_0B03580</name>
</gene>
<dbReference type="Gene3D" id="3.30.700.20">
    <property type="entry name" value="Hypothetical protein ph0010, domain 1"/>
    <property type="match status" value="1"/>
</dbReference>
<dbReference type="InterPro" id="IPR023473">
    <property type="entry name" value="AMMECR1"/>
</dbReference>
<dbReference type="AlphaFoldDB" id="G8ZPE3"/>
<dbReference type="STRING" id="1076872.G8ZPE3"/>
<organism evidence="2 3">
    <name type="scientific">Torulaspora delbrueckii</name>
    <name type="common">Yeast</name>
    <name type="synonym">Candida colliculosa</name>
    <dbReference type="NCBI Taxonomy" id="4950"/>
    <lineage>
        <taxon>Eukaryota</taxon>
        <taxon>Fungi</taxon>
        <taxon>Dikarya</taxon>
        <taxon>Ascomycota</taxon>
        <taxon>Saccharomycotina</taxon>
        <taxon>Saccharomycetes</taxon>
        <taxon>Saccharomycetales</taxon>
        <taxon>Saccharomycetaceae</taxon>
        <taxon>Torulaspora</taxon>
    </lineage>
</organism>
<dbReference type="PANTHER" id="PTHR13016:SF0">
    <property type="entry name" value="AMME SYNDROME CANDIDATE GENE 1 PROTEIN"/>
    <property type="match status" value="1"/>
</dbReference>
<dbReference type="NCBIfam" id="TIGR00296">
    <property type="entry name" value="TIGR00296 family protein"/>
    <property type="match status" value="1"/>
</dbReference>
<accession>G8ZPE3</accession>
<keyword evidence="3" id="KW-1185">Reference proteome</keyword>
<dbReference type="InterPro" id="IPR002733">
    <property type="entry name" value="AMMECR1_domain"/>
</dbReference>
<dbReference type="EMBL" id="HE616743">
    <property type="protein sequence ID" value="CCE90487.1"/>
    <property type="molecule type" value="Genomic_DNA"/>
</dbReference>
<sequence>MSDKSSTGSPYAFYAFYTLYQSFHKSLPEVSFTDVCHKLYPSEEVDTTSSTSLFITWKKKSRGRGGNGDNYALRGCIGTFAKLPVVTGIEKYSLIAAFQDRRFPPITASEISHLKCSCNILQNFKTIYDGKGDIYDWEVGLHGIELVFKHPQTGSTCSATFLPEVIPEQGWDKKETFLNLIEKAGVYAYAKEVLDDYQNHFLKVIRYEGNKSSLSYAEFEDLMGELDEV</sequence>
<proteinExistence type="predicted"/>
<dbReference type="Pfam" id="PF01871">
    <property type="entry name" value="AMMECR1"/>
    <property type="match status" value="1"/>
</dbReference>
<feature type="domain" description="AMMECR1" evidence="1">
    <location>
        <begin position="1"/>
        <end position="223"/>
    </location>
</feature>
<dbReference type="Proteomes" id="UP000005627">
    <property type="component" value="Chromosome 2"/>
</dbReference>
<evidence type="ECO:0000313" key="2">
    <source>
        <dbReference type="EMBL" id="CCE90487.1"/>
    </source>
</evidence>
<dbReference type="GeneID" id="11504487"/>
<dbReference type="OrthoDB" id="24630at2759"/>
<dbReference type="eggNOG" id="KOG3274">
    <property type="taxonomic scope" value="Eukaryota"/>
</dbReference>
<name>G8ZPE3_TORDE</name>
<dbReference type="RefSeq" id="XP_003679698.1">
    <property type="nucleotide sequence ID" value="XM_003679650.1"/>
</dbReference>
<reference evidence="2 3" key="1">
    <citation type="journal article" date="2011" name="Proc. Natl. Acad. Sci. U.S.A.">
        <title>Evolutionary erosion of yeast sex chromosomes by mating-type switching accidents.</title>
        <authorList>
            <person name="Gordon J.L."/>
            <person name="Armisen D."/>
            <person name="Proux-Wera E."/>
            <person name="Oheigeartaigh S.S."/>
            <person name="Byrne K.P."/>
            <person name="Wolfe K.H."/>
        </authorList>
    </citation>
    <scope>NUCLEOTIDE SEQUENCE [LARGE SCALE GENOMIC DNA]</scope>
    <source>
        <strain evidence="3">ATCC 10662 / CBS 1146 / NBRC 0425 / NCYC 2629 / NRRL Y-866</strain>
    </source>
</reference>
<dbReference type="InParanoid" id="G8ZPE3"/>
<dbReference type="InterPro" id="IPR027485">
    <property type="entry name" value="AMMECR1_N"/>
</dbReference>
<dbReference type="FunCoup" id="G8ZPE3">
    <property type="interactions" value="1141"/>
</dbReference>
<dbReference type="KEGG" id="tdl:TDEL_0B03580"/>
<evidence type="ECO:0000313" key="3">
    <source>
        <dbReference type="Proteomes" id="UP000005627"/>
    </source>
</evidence>
<dbReference type="HOGENOM" id="CLU_052828_3_0_1"/>
<dbReference type="SUPFAM" id="SSF143447">
    <property type="entry name" value="AMMECR1-like"/>
    <property type="match status" value="1"/>
</dbReference>
<dbReference type="InterPro" id="IPR036071">
    <property type="entry name" value="AMMECR1_dom_sf"/>
</dbReference>
<evidence type="ECO:0000259" key="1">
    <source>
        <dbReference type="PROSITE" id="PS51112"/>
    </source>
</evidence>
<dbReference type="PROSITE" id="PS51112">
    <property type="entry name" value="AMMECR1"/>
    <property type="match status" value="1"/>
</dbReference>
<protein>
    <recommendedName>
        <fullName evidence="1">AMMECR1 domain-containing protein</fullName>
    </recommendedName>
</protein>
<dbReference type="PANTHER" id="PTHR13016">
    <property type="entry name" value="AMMECR1 HOMOLOG"/>
    <property type="match status" value="1"/>
</dbReference>